<evidence type="ECO:0000256" key="1">
    <source>
        <dbReference type="SAM" id="MobiDB-lite"/>
    </source>
</evidence>
<dbReference type="EMBL" id="ML769392">
    <property type="protein sequence ID" value="KAE9408092.1"/>
    <property type="molecule type" value="Genomic_DNA"/>
</dbReference>
<feature type="region of interest" description="Disordered" evidence="1">
    <location>
        <begin position="73"/>
        <end position="102"/>
    </location>
</feature>
<proteinExistence type="predicted"/>
<organism evidence="2 3">
    <name type="scientific">Gymnopus androsaceus JB14</name>
    <dbReference type="NCBI Taxonomy" id="1447944"/>
    <lineage>
        <taxon>Eukaryota</taxon>
        <taxon>Fungi</taxon>
        <taxon>Dikarya</taxon>
        <taxon>Basidiomycota</taxon>
        <taxon>Agaricomycotina</taxon>
        <taxon>Agaricomycetes</taxon>
        <taxon>Agaricomycetidae</taxon>
        <taxon>Agaricales</taxon>
        <taxon>Marasmiineae</taxon>
        <taxon>Omphalotaceae</taxon>
        <taxon>Gymnopus</taxon>
    </lineage>
</organism>
<accession>A0A6A4I7U1</accession>
<sequence>MQQYYNSYPSQPAHYYTQPYDGAGPYNGYTPYPQQNQWPIAPTPYTGTNGLPPPMQIQAGTAPNLYRSNHQRRATLPSQPTGKPLKSALKRNGTFAPSTPVPLQRKRAISNQKRDYPMIMAPPVDYNNNSSFTKQASEDEAACMFVSFHGNNELHMENIAPQAMEEIRREIFGMWPEGVALDELENTQWRVRFNNAPWSLRDENVQWAWKMLARLFTLFEERVRSYCSLLLVPYYHDFRDFHTTQLLTLDLRTPVYYS</sequence>
<dbReference type="OrthoDB" id="3255427at2759"/>
<protein>
    <submittedName>
        <fullName evidence="2">Uncharacterized protein</fullName>
    </submittedName>
</protein>
<reference evidence="2" key="1">
    <citation type="journal article" date="2019" name="Environ. Microbiol.">
        <title>Fungal ecological strategies reflected in gene transcription - a case study of two litter decomposers.</title>
        <authorList>
            <person name="Barbi F."/>
            <person name="Kohler A."/>
            <person name="Barry K."/>
            <person name="Baskaran P."/>
            <person name="Daum C."/>
            <person name="Fauchery L."/>
            <person name="Ihrmark K."/>
            <person name="Kuo A."/>
            <person name="LaButti K."/>
            <person name="Lipzen A."/>
            <person name="Morin E."/>
            <person name="Grigoriev I.V."/>
            <person name="Henrissat B."/>
            <person name="Lindahl B."/>
            <person name="Martin F."/>
        </authorList>
    </citation>
    <scope>NUCLEOTIDE SEQUENCE</scope>
    <source>
        <strain evidence="2">JB14</strain>
    </source>
</reference>
<gene>
    <name evidence="2" type="ORF">BT96DRAFT_970806</name>
</gene>
<dbReference type="AlphaFoldDB" id="A0A6A4I7U1"/>
<name>A0A6A4I7U1_9AGAR</name>
<evidence type="ECO:0000313" key="2">
    <source>
        <dbReference type="EMBL" id="KAE9408092.1"/>
    </source>
</evidence>
<dbReference type="Proteomes" id="UP000799118">
    <property type="component" value="Unassembled WGS sequence"/>
</dbReference>
<evidence type="ECO:0000313" key="3">
    <source>
        <dbReference type="Proteomes" id="UP000799118"/>
    </source>
</evidence>
<keyword evidence="3" id="KW-1185">Reference proteome</keyword>